<dbReference type="EMBL" id="JRPL02000005">
    <property type="protein sequence ID" value="TLD83820.1"/>
    <property type="molecule type" value="Genomic_DNA"/>
</dbReference>
<dbReference type="RefSeq" id="WP_034345319.1">
    <property type="nucleotide sequence ID" value="NZ_FZNG01000016.1"/>
</dbReference>
<dbReference type="OrthoDB" id="5353360at2"/>
<evidence type="ECO:0008006" key="4">
    <source>
        <dbReference type="Google" id="ProtNLM"/>
    </source>
</evidence>
<evidence type="ECO:0000313" key="3">
    <source>
        <dbReference type="Proteomes" id="UP000029878"/>
    </source>
</evidence>
<sequence>MTFFAKKKLKGVRDWVKELTQFCADSELSFNDCNFHVAQVHTMLKRDDKVLAPTFFKESYNQTSDEIYQTFDIEITPKEYDFSKLNFTFSYRHLEAILIVKEGFFIDNREQYKVQLIDHIVAFLIQKDIIITNIEQIKMRVDKIINENFTPPCTIMEERRFIFLRSKADIKKQGFTNLLEEKWCRENHRSPLPNALYGVVEGDPIGFFLKDSIPTSGRNLQGEFIDMKNLHLNTPKSGDGKSHQDSKEFESGTFRYKAPPEAGSGIRKIEEGQVVKYEADGHGIVEFAESGLRLIDIGTFQQIGRTNSILGGVEKMAEVDIDCPDKTKDAVQNGAIIEAEVVNIKGTVGEKVVIKAKKLTINGQTHQSATLYADEASINIHKGVLYAKEADIDKLEGGKVYGGSINVLDAQGAKVVGDSIVISNLHSNTHIRFCEKLHLKAINGNENQISFDVFANFDNREKLSSVIYFDTLLKDNINARVAFCRALADKMQKLKPIIDNLRPVIDRSKKEGFELDSETKKTLGFYVLLLRQIKEQKDMATQLQKLRTENMQKGKAIEKKLGIAKLTTESSWKDSNQIILTRHFPPATNKIFTQDSDMFEVSIDDDGLMEKIEQ</sequence>
<feature type="region of interest" description="Disordered" evidence="1">
    <location>
        <begin position="232"/>
        <end position="255"/>
    </location>
</feature>
<gene>
    <name evidence="2" type="ORF">LS81_003525</name>
</gene>
<evidence type="ECO:0000313" key="2">
    <source>
        <dbReference type="EMBL" id="TLD83820.1"/>
    </source>
</evidence>
<protein>
    <recommendedName>
        <fullName evidence="4">DUF342 domain-containing protein</fullName>
    </recommendedName>
</protein>
<proteinExistence type="predicted"/>
<accession>A0A4U8SCI3</accession>
<name>A0A4U8SCI3_9HELI</name>
<evidence type="ECO:0000256" key="1">
    <source>
        <dbReference type="SAM" id="MobiDB-lite"/>
    </source>
</evidence>
<organism evidence="2 3">
    <name type="scientific">Helicobacter trogontum</name>
    <dbReference type="NCBI Taxonomy" id="50960"/>
    <lineage>
        <taxon>Bacteria</taxon>
        <taxon>Pseudomonadati</taxon>
        <taxon>Campylobacterota</taxon>
        <taxon>Epsilonproteobacteria</taxon>
        <taxon>Campylobacterales</taxon>
        <taxon>Helicobacteraceae</taxon>
        <taxon>Helicobacter</taxon>
    </lineage>
</organism>
<reference evidence="2 3" key="1">
    <citation type="journal article" date="2014" name="Genome Announc.">
        <title>Draft genome sequences of eight enterohepatic helicobacter species isolated from both laboratory and wild rodents.</title>
        <authorList>
            <person name="Sheh A."/>
            <person name="Shen Z."/>
            <person name="Fox J.G."/>
        </authorList>
    </citation>
    <scope>NUCLEOTIDE SEQUENCE [LARGE SCALE GENOMIC DNA]</scope>
    <source>
        <strain evidence="2 3">ATCC 700114</strain>
    </source>
</reference>
<comment type="caution">
    <text evidence="2">The sequence shown here is derived from an EMBL/GenBank/DDBJ whole genome shotgun (WGS) entry which is preliminary data.</text>
</comment>
<dbReference type="Proteomes" id="UP000029878">
    <property type="component" value="Unassembled WGS sequence"/>
</dbReference>
<dbReference type="AlphaFoldDB" id="A0A4U8SCI3"/>
<feature type="compositionally biased region" description="Basic and acidic residues" evidence="1">
    <location>
        <begin position="238"/>
        <end position="250"/>
    </location>
</feature>